<accession>A0A8H5TT87</accession>
<evidence type="ECO:0000313" key="2">
    <source>
        <dbReference type="EMBL" id="KAF5676133.1"/>
    </source>
</evidence>
<feature type="region of interest" description="Disordered" evidence="1">
    <location>
        <begin position="315"/>
        <end position="344"/>
    </location>
</feature>
<protein>
    <submittedName>
        <fullName evidence="2">Uncharacterized protein</fullName>
    </submittedName>
</protein>
<evidence type="ECO:0000256" key="1">
    <source>
        <dbReference type="SAM" id="MobiDB-lite"/>
    </source>
</evidence>
<name>A0A8H5TT87_FUSHE</name>
<dbReference type="Proteomes" id="UP000567885">
    <property type="component" value="Unassembled WGS sequence"/>
</dbReference>
<reference evidence="2 3" key="1">
    <citation type="submission" date="2020-05" db="EMBL/GenBank/DDBJ databases">
        <title>Identification and distribution of gene clusters putatively required for synthesis of sphingolipid metabolism inhibitors in phylogenetically diverse species of the filamentous fungus Fusarium.</title>
        <authorList>
            <person name="Kim H.-S."/>
            <person name="Busman M."/>
            <person name="Brown D.W."/>
            <person name="Divon H."/>
            <person name="Uhlig S."/>
            <person name="Proctor R.H."/>
        </authorList>
    </citation>
    <scope>NUCLEOTIDE SEQUENCE [LARGE SCALE GENOMIC DNA]</scope>
    <source>
        <strain evidence="2 3">NRRL 20693</strain>
    </source>
</reference>
<evidence type="ECO:0000313" key="3">
    <source>
        <dbReference type="Proteomes" id="UP000567885"/>
    </source>
</evidence>
<proteinExistence type="predicted"/>
<dbReference type="OrthoDB" id="5138970at2759"/>
<comment type="caution">
    <text evidence="2">The sequence shown here is derived from an EMBL/GenBank/DDBJ whole genome shotgun (WGS) entry which is preliminary data.</text>
</comment>
<sequence length="397" mass="45632">MHAFEGLNIELRALLLQHFQVVATHSQRQDQWYKRSYQSFNSKHGDRKPLIVVPRHPREEWVPHLRRFATLVANEVEAAGKKPTLNERSTETKVFSDDVLEESHRQTLCRTVCGDKPLSPDMMQMSWWICEVRRPEHMTLRLKGIKALIACGKTDSLLRLATWPDQQPQKGHHVEPSRWKFLNQGWESVVDDILTLYFFLGILSAFPKTFIVDHWVPIAFWIDGPPFRSYVEAFGGNMPDTPNAIQKEMARCIAALVAAQAWCTESGFTPINWEDLMMDRFLYILGFEAWNRSRQGQGYLGCNLNVTKTAKSIGRIGHGDTDEGNIPGQIQKTEGSGKPMDPLKLREPKKEVVDELDDEEKQKMEELTAIETYEAGYGRKRSTKYLTKNKTRTEDLA</sequence>
<dbReference type="EMBL" id="JAAGWQ010000035">
    <property type="protein sequence ID" value="KAF5676133.1"/>
    <property type="molecule type" value="Genomic_DNA"/>
</dbReference>
<keyword evidence="3" id="KW-1185">Reference proteome</keyword>
<dbReference type="AlphaFoldDB" id="A0A8H5TT87"/>
<organism evidence="2 3">
    <name type="scientific">Fusarium heterosporum</name>
    <dbReference type="NCBI Taxonomy" id="42747"/>
    <lineage>
        <taxon>Eukaryota</taxon>
        <taxon>Fungi</taxon>
        <taxon>Dikarya</taxon>
        <taxon>Ascomycota</taxon>
        <taxon>Pezizomycotina</taxon>
        <taxon>Sordariomycetes</taxon>
        <taxon>Hypocreomycetidae</taxon>
        <taxon>Hypocreales</taxon>
        <taxon>Nectriaceae</taxon>
        <taxon>Fusarium</taxon>
        <taxon>Fusarium heterosporum species complex</taxon>
    </lineage>
</organism>
<gene>
    <name evidence="2" type="ORF">FHETE_2260</name>
</gene>